<evidence type="ECO:0000313" key="11">
    <source>
        <dbReference type="EMBL" id="PWS37318.1"/>
    </source>
</evidence>
<name>A0A317FI53_9PROT</name>
<dbReference type="PANTHER" id="PTHR35011">
    <property type="entry name" value="2,3-DIKETO-L-GULONATE TRAP TRANSPORTER SMALL PERMEASE PROTEIN YIAM"/>
    <property type="match status" value="1"/>
</dbReference>
<comment type="subcellular location">
    <subcellularLocation>
        <location evidence="1 9">Cell inner membrane</location>
        <topology evidence="1 9">Multi-pass membrane protein</topology>
    </subcellularLocation>
</comment>
<keyword evidence="2 9" id="KW-0813">Transport</keyword>
<keyword evidence="4 9" id="KW-0997">Cell inner membrane</keyword>
<sequence>MPSLPPGRIGGDGLRALLWLVDRLNLVLTYVIGLLLAVMTLAVFTQVMVRFVLTTAGINLSAAWTEEVARYVLIWIVFLGAGIGCRKRQLISLEFIVRALPSLPGQGLVHLGLLVCLGFFGLLISVGLAFMELGAVEASPVMQIPKAWVYAAMPAGAALMILNTAALMAESLLDRRDIRAIGATTEGVE</sequence>
<feature type="transmembrane region" description="Helical" evidence="9">
    <location>
        <begin position="148"/>
        <end position="169"/>
    </location>
</feature>
<comment type="subunit">
    <text evidence="9">The complex comprises the extracytoplasmic solute receptor protein and the two transmembrane proteins.</text>
</comment>
<reference evidence="12" key="1">
    <citation type="submission" date="2018-05" db="EMBL/GenBank/DDBJ databases">
        <authorList>
            <person name="Du Z."/>
            <person name="Wang X."/>
        </authorList>
    </citation>
    <scope>NUCLEOTIDE SEQUENCE [LARGE SCALE GENOMIC DNA]</scope>
    <source>
        <strain evidence="12">CQN31</strain>
    </source>
</reference>
<feature type="transmembrane region" description="Helical" evidence="9">
    <location>
        <begin position="24"/>
        <end position="48"/>
    </location>
</feature>
<evidence type="ECO:0000256" key="6">
    <source>
        <dbReference type="ARBA" id="ARBA00022989"/>
    </source>
</evidence>
<feature type="transmembrane region" description="Helical" evidence="9">
    <location>
        <begin position="107"/>
        <end position="128"/>
    </location>
</feature>
<evidence type="ECO:0000256" key="5">
    <source>
        <dbReference type="ARBA" id="ARBA00022692"/>
    </source>
</evidence>
<dbReference type="GO" id="GO:0022857">
    <property type="term" value="F:transmembrane transporter activity"/>
    <property type="evidence" value="ECO:0007669"/>
    <property type="project" value="UniProtKB-UniRule"/>
</dbReference>
<evidence type="ECO:0000256" key="3">
    <source>
        <dbReference type="ARBA" id="ARBA00022475"/>
    </source>
</evidence>
<accession>A0A317FI53</accession>
<evidence type="ECO:0000256" key="4">
    <source>
        <dbReference type="ARBA" id="ARBA00022519"/>
    </source>
</evidence>
<proteinExistence type="inferred from homology"/>
<dbReference type="Pfam" id="PF04290">
    <property type="entry name" value="DctQ"/>
    <property type="match status" value="1"/>
</dbReference>
<dbReference type="GO" id="GO:0015740">
    <property type="term" value="P:C4-dicarboxylate transport"/>
    <property type="evidence" value="ECO:0007669"/>
    <property type="project" value="TreeGrafter"/>
</dbReference>
<evidence type="ECO:0000256" key="7">
    <source>
        <dbReference type="ARBA" id="ARBA00023136"/>
    </source>
</evidence>
<evidence type="ECO:0000256" key="9">
    <source>
        <dbReference type="RuleBase" id="RU369079"/>
    </source>
</evidence>
<dbReference type="AlphaFoldDB" id="A0A317FI53"/>
<keyword evidence="12" id="KW-1185">Reference proteome</keyword>
<evidence type="ECO:0000256" key="8">
    <source>
        <dbReference type="ARBA" id="ARBA00038436"/>
    </source>
</evidence>
<dbReference type="EMBL" id="QGNA01000002">
    <property type="protein sequence ID" value="PWS37318.1"/>
    <property type="molecule type" value="Genomic_DNA"/>
</dbReference>
<dbReference type="InterPro" id="IPR007387">
    <property type="entry name" value="TRAP_DctQ"/>
</dbReference>
<comment type="function">
    <text evidence="9">Part of the tripartite ATP-independent periplasmic (TRAP) transport system.</text>
</comment>
<dbReference type="InterPro" id="IPR055348">
    <property type="entry name" value="DctQ"/>
</dbReference>
<dbReference type="OrthoDB" id="7843639at2"/>
<keyword evidence="5 9" id="KW-0812">Transmembrane</keyword>
<comment type="similarity">
    <text evidence="8 9">Belongs to the TRAP transporter small permease family.</text>
</comment>
<feature type="transmembrane region" description="Helical" evidence="9">
    <location>
        <begin position="68"/>
        <end position="86"/>
    </location>
</feature>
<evidence type="ECO:0000259" key="10">
    <source>
        <dbReference type="Pfam" id="PF04290"/>
    </source>
</evidence>
<organism evidence="11 12">
    <name type="scientific">Falsiroseomonas bella</name>
    <dbReference type="NCBI Taxonomy" id="2184016"/>
    <lineage>
        <taxon>Bacteria</taxon>
        <taxon>Pseudomonadati</taxon>
        <taxon>Pseudomonadota</taxon>
        <taxon>Alphaproteobacteria</taxon>
        <taxon>Acetobacterales</taxon>
        <taxon>Roseomonadaceae</taxon>
        <taxon>Falsiroseomonas</taxon>
    </lineage>
</organism>
<feature type="domain" description="Tripartite ATP-independent periplasmic transporters DctQ component" evidence="10">
    <location>
        <begin position="39"/>
        <end position="171"/>
    </location>
</feature>
<evidence type="ECO:0000313" key="12">
    <source>
        <dbReference type="Proteomes" id="UP000245765"/>
    </source>
</evidence>
<evidence type="ECO:0000256" key="2">
    <source>
        <dbReference type="ARBA" id="ARBA00022448"/>
    </source>
</evidence>
<dbReference type="PANTHER" id="PTHR35011:SF2">
    <property type="entry name" value="2,3-DIKETO-L-GULONATE TRAP TRANSPORTER SMALL PERMEASE PROTEIN YIAM"/>
    <property type="match status" value="1"/>
</dbReference>
<gene>
    <name evidence="11" type="ORF">DFH01_10735</name>
</gene>
<dbReference type="GO" id="GO:0005886">
    <property type="term" value="C:plasma membrane"/>
    <property type="evidence" value="ECO:0007669"/>
    <property type="project" value="UniProtKB-SubCell"/>
</dbReference>
<evidence type="ECO:0000256" key="1">
    <source>
        <dbReference type="ARBA" id="ARBA00004429"/>
    </source>
</evidence>
<keyword evidence="6 9" id="KW-1133">Transmembrane helix</keyword>
<protein>
    <recommendedName>
        <fullName evidence="9">TRAP transporter small permease protein</fullName>
    </recommendedName>
</protein>
<comment type="caution">
    <text evidence="11">The sequence shown here is derived from an EMBL/GenBank/DDBJ whole genome shotgun (WGS) entry which is preliminary data.</text>
</comment>
<keyword evidence="7 9" id="KW-0472">Membrane</keyword>
<keyword evidence="3" id="KW-1003">Cell membrane</keyword>
<dbReference type="Proteomes" id="UP000245765">
    <property type="component" value="Unassembled WGS sequence"/>
</dbReference>
<dbReference type="RefSeq" id="WP_109870426.1">
    <property type="nucleotide sequence ID" value="NZ_QGNA01000002.1"/>
</dbReference>